<evidence type="ECO:0000313" key="3">
    <source>
        <dbReference type="Proteomes" id="UP000008068"/>
    </source>
</evidence>
<gene>
    <name evidence="2" type="ORF">CAEBREN_18965</name>
</gene>
<protein>
    <submittedName>
        <fullName evidence="2">Uncharacterized protein</fullName>
    </submittedName>
</protein>
<sequence length="51" mass="5919">MGLHSIKDSNVTELGMRRQSTRKKPSARNGEEKRVETRENPHRRDNDAMTP</sequence>
<dbReference type="InParanoid" id="G0NBR1"/>
<name>G0NBR1_CAEBE</name>
<accession>G0NBR1</accession>
<feature type="compositionally biased region" description="Basic and acidic residues" evidence="1">
    <location>
        <begin position="29"/>
        <end position="51"/>
    </location>
</feature>
<keyword evidence="3" id="KW-1185">Reference proteome</keyword>
<evidence type="ECO:0000256" key="1">
    <source>
        <dbReference type="SAM" id="MobiDB-lite"/>
    </source>
</evidence>
<dbReference type="Proteomes" id="UP000008068">
    <property type="component" value="Unassembled WGS sequence"/>
</dbReference>
<organism evidence="3">
    <name type="scientific">Caenorhabditis brenneri</name>
    <name type="common">Nematode worm</name>
    <dbReference type="NCBI Taxonomy" id="135651"/>
    <lineage>
        <taxon>Eukaryota</taxon>
        <taxon>Metazoa</taxon>
        <taxon>Ecdysozoa</taxon>
        <taxon>Nematoda</taxon>
        <taxon>Chromadorea</taxon>
        <taxon>Rhabditida</taxon>
        <taxon>Rhabditina</taxon>
        <taxon>Rhabditomorpha</taxon>
        <taxon>Rhabditoidea</taxon>
        <taxon>Rhabditidae</taxon>
        <taxon>Peloderinae</taxon>
        <taxon>Caenorhabditis</taxon>
    </lineage>
</organism>
<dbReference type="HOGENOM" id="CLU_3108386_0_0_1"/>
<feature type="region of interest" description="Disordered" evidence="1">
    <location>
        <begin position="1"/>
        <end position="51"/>
    </location>
</feature>
<evidence type="ECO:0000313" key="2">
    <source>
        <dbReference type="EMBL" id="EGT57146.1"/>
    </source>
</evidence>
<reference evidence="3" key="1">
    <citation type="submission" date="2011-07" db="EMBL/GenBank/DDBJ databases">
        <authorList>
            <consortium name="Caenorhabditis brenneri Sequencing and Analysis Consortium"/>
            <person name="Wilson R.K."/>
        </authorList>
    </citation>
    <scope>NUCLEOTIDE SEQUENCE [LARGE SCALE GENOMIC DNA]</scope>
    <source>
        <strain evidence="3">PB2801</strain>
    </source>
</reference>
<dbReference type="AlphaFoldDB" id="G0NBR1"/>
<dbReference type="EMBL" id="GL379859">
    <property type="protein sequence ID" value="EGT57146.1"/>
    <property type="molecule type" value="Genomic_DNA"/>
</dbReference>
<proteinExistence type="predicted"/>